<feature type="coiled-coil region" evidence="1">
    <location>
        <begin position="811"/>
        <end position="838"/>
    </location>
</feature>
<feature type="region of interest" description="Disordered" evidence="2">
    <location>
        <begin position="47"/>
        <end position="119"/>
    </location>
</feature>
<feature type="region of interest" description="Disordered" evidence="2">
    <location>
        <begin position="680"/>
        <end position="713"/>
    </location>
</feature>
<name>K2MSF9_TRYCR</name>
<feature type="region of interest" description="Disordered" evidence="2">
    <location>
        <begin position="154"/>
        <end position="176"/>
    </location>
</feature>
<dbReference type="AlphaFoldDB" id="K2MSF9"/>
<dbReference type="Proteomes" id="UP000007350">
    <property type="component" value="Unassembled WGS sequence"/>
</dbReference>
<feature type="region of interest" description="Disordered" evidence="2">
    <location>
        <begin position="252"/>
        <end position="287"/>
    </location>
</feature>
<gene>
    <name evidence="3" type="ORF">MOQ_007677</name>
</gene>
<feature type="compositionally biased region" description="Polar residues" evidence="2">
    <location>
        <begin position="51"/>
        <end position="60"/>
    </location>
</feature>
<evidence type="ECO:0000313" key="3">
    <source>
        <dbReference type="EMBL" id="EKF28569.1"/>
    </source>
</evidence>
<keyword evidence="4" id="KW-1185">Reference proteome</keyword>
<proteinExistence type="predicted"/>
<evidence type="ECO:0000256" key="1">
    <source>
        <dbReference type="SAM" id="Coils"/>
    </source>
</evidence>
<organism evidence="3 4">
    <name type="scientific">Trypanosoma cruzi marinkellei</name>
    <dbReference type="NCBI Taxonomy" id="85056"/>
    <lineage>
        <taxon>Eukaryota</taxon>
        <taxon>Discoba</taxon>
        <taxon>Euglenozoa</taxon>
        <taxon>Kinetoplastea</taxon>
        <taxon>Metakinetoplastina</taxon>
        <taxon>Trypanosomatida</taxon>
        <taxon>Trypanosomatidae</taxon>
        <taxon>Trypanosoma</taxon>
        <taxon>Schizotrypanum</taxon>
    </lineage>
</organism>
<evidence type="ECO:0000313" key="4">
    <source>
        <dbReference type="Proteomes" id="UP000007350"/>
    </source>
</evidence>
<accession>K2MSF9</accession>
<feature type="region of interest" description="Disordered" evidence="2">
    <location>
        <begin position="590"/>
        <end position="645"/>
    </location>
</feature>
<feature type="compositionally biased region" description="Basic and acidic residues" evidence="2">
    <location>
        <begin position="695"/>
        <end position="706"/>
    </location>
</feature>
<feature type="compositionally biased region" description="Low complexity" evidence="2">
    <location>
        <begin position="154"/>
        <end position="171"/>
    </location>
</feature>
<reference evidence="3 4" key="1">
    <citation type="journal article" date="2012" name="BMC Genomics">
        <title>Comparative genomic analysis of human infective Trypanosoma cruzi lineages with the bat-restricted subspecies T. cruzi marinkellei.</title>
        <authorList>
            <person name="Franzen O."/>
            <person name="Talavera-Lopez C."/>
            <person name="Ochaya S."/>
            <person name="Butler C.E."/>
            <person name="Messenger L.A."/>
            <person name="Lewis M.D."/>
            <person name="Llewellyn M.S."/>
            <person name="Marinkelle C.J."/>
            <person name="Tyler K.M."/>
            <person name="Miles M.A."/>
            <person name="Andersson B."/>
        </authorList>
    </citation>
    <scope>NUCLEOTIDE SEQUENCE [LARGE SCALE GENOMIC DNA]</scope>
    <source>
        <strain evidence="3 4">B7</strain>
    </source>
</reference>
<evidence type="ECO:0000256" key="2">
    <source>
        <dbReference type="SAM" id="MobiDB-lite"/>
    </source>
</evidence>
<dbReference type="OrthoDB" id="249329at2759"/>
<keyword evidence="1" id="KW-0175">Coiled coil</keyword>
<comment type="caution">
    <text evidence="3">The sequence shown here is derived from an EMBL/GenBank/DDBJ whole genome shotgun (WGS) entry which is preliminary data.</text>
</comment>
<protein>
    <submittedName>
        <fullName evidence="3">Uncharacterized protein</fullName>
    </submittedName>
</protein>
<feature type="compositionally biased region" description="Polar residues" evidence="2">
    <location>
        <begin position="611"/>
        <end position="628"/>
    </location>
</feature>
<dbReference type="EMBL" id="AHKC01015511">
    <property type="protein sequence ID" value="EKF28569.1"/>
    <property type="molecule type" value="Genomic_DNA"/>
</dbReference>
<sequence>MDNPSKFAANVDRHLDGIEYHLRRMRRRSRARTPHAYSAGPLNMHQERSANRCSESQYKTGQFVRHHPGRSSAARDGPRVLWNRPANNFTTSASSPPPPQQRHPIQVKGRGNDGGKGKVVVPSAEQTRFSKPSGHLKAAPLSRKTSSLLSASLSTLPSSFSSSSASSTSPSPRRRRRRAMALSSVSSTLTSDTLVSFSSLEMSPAGEIATRWLQWRRAAYYLLASHYEKCCAILTRMRKLGPQKRALRKNKLEEMFSEEDNEETKSLTSPSESSDSIDDISDGEQTSDTIQTAPISNLIAKSQHVCMALEHTARQLAALSEEEAVGRRGIEDEAMRAADCLERARSRSMEDATVRERQRRLAAQAEVEAAARAHIQRRCRIIEGDEAARRDAIERVEEEELMDLLHAMEQDAWAASEKETERMARASESLKAKLLSKSELAVAAVSQRKEKAVQTTQKLVTVKMSQTEGEVCIEREVVVENEPTAPKDGSDLAVGHWRQVDFLGQSAHTDVLRATDSSESAPVETVKEGGNGVSGDVVGDYISPCCSKYAQTPLPIYVSVQTSVDIPYVTLREPENEPHVFAEAVAPNPDEQLASQSSHDVSPCQADFGPSRNSNCTRVTASLRTSPVSGVDMEEEERATGSVEERPVLEVDSPVSHATKPQCSPRVSHASWNETVVRDEVKSVSETGSPQPADSVREAVRNPREKSARRRHGGRVFFPPVDRQLSRQDSWTNDDDRQVSSPCWGLKTFDFEWNDDFPLCSSAARDLVRVEMRHRRHVERRELLERNEVRWEELNHYRAWAARQRELFITVAEALDEANTCKKEVETENEEEKEKEEEEIAYEHRQSLAADAVPPVVHAPEWIHDVDEINDEKEEILPRTEAPQPSVVVNRCPSTAWCVDMTGKSPGIPPHLRNRPWAAMLTRKKTCSGDNLTSAVGRVSSPMSRGYRRTRTVFSGDSEALVMRVPTDDTYTAPVKRRPEIVSTKRSAIIPGYAQQYERRLVWQQHRQDAFGMPLPEPIYCRTTMSFLESAEWCYQKTYVDRYLYASPSARRNDGNARKCADAICEEVGRVHVTWGLRQR</sequence>